<dbReference type="AlphaFoldDB" id="G8BMV0"/>
<dbReference type="GO" id="GO:0005684">
    <property type="term" value="C:U2-type spliceosomal complex"/>
    <property type="evidence" value="ECO:0007669"/>
    <property type="project" value="EnsemblFungi"/>
</dbReference>
<dbReference type="KEGG" id="tpf:TPHA_0A01450"/>
<evidence type="ECO:0000256" key="2">
    <source>
        <dbReference type="ARBA" id="ARBA00006644"/>
    </source>
</evidence>
<feature type="compositionally biased region" description="Basic and acidic residues" evidence="6">
    <location>
        <begin position="100"/>
        <end position="114"/>
    </location>
</feature>
<evidence type="ECO:0000256" key="1">
    <source>
        <dbReference type="ARBA" id="ARBA00003777"/>
    </source>
</evidence>
<dbReference type="GO" id="GO:0003723">
    <property type="term" value="F:RNA binding"/>
    <property type="evidence" value="ECO:0007669"/>
    <property type="project" value="TreeGrafter"/>
</dbReference>
<comment type="function">
    <text evidence="1">Involved in pre-mRNA splicing.</text>
</comment>
<evidence type="ECO:0000256" key="5">
    <source>
        <dbReference type="ARBA" id="ARBA00023187"/>
    </source>
</evidence>
<dbReference type="InterPro" id="IPR006973">
    <property type="entry name" value="Cwf_Cwc_15"/>
</dbReference>
<dbReference type="PANTHER" id="PTHR12718:SF2">
    <property type="entry name" value="SPLICEOSOME-ASSOCIATED PROTEIN CWC15 HOMOLOG"/>
    <property type="match status" value="1"/>
</dbReference>
<protein>
    <recommendedName>
        <fullName evidence="3">Pre-mRNA-splicing factor CWC15</fullName>
    </recommendedName>
</protein>
<feature type="compositionally biased region" description="Acidic residues" evidence="6">
    <location>
        <begin position="87"/>
        <end position="99"/>
    </location>
</feature>
<evidence type="ECO:0000256" key="4">
    <source>
        <dbReference type="ARBA" id="ARBA00022664"/>
    </source>
</evidence>
<proteinExistence type="inferred from homology"/>
<evidence type="ECO:0000313" key="7">
    <source>
        <dbReference type="EMBL" id="CCE61228.1"/>
    </source>
</evidence>
<sequence length="186" mass="21309">MTTSHRPQLEARSGAKSAAYVPTSIQHASLLPGHLDIKYRNTKPFDKELRKSDTKESRDQFELENTERGDQEKVLKEVDISENELGSSEDDLDDEETLENELRALKKDKVKGDDTSDTAKTSIDLKDKNNDSDTKTPKKSWRNSTTFNRNKGKVKKSQHDQSASSKYVNDLTKSDYHQEFLKKFIK</sequence>
<accession>G8BMV0</accession>
<keyword evidence="5" id="KW-0508">mRNA splicing</keyword>
<dbReference type="OrthoDB" id="30179at2759"/>
<keyword evidence="8" id="KW-1185">Reference proteome</keyword>
<feature type="compositionally biased region" description="Basic and acidic residues" evidence="6">
    <location>
        <begin position="35"/>
        <end position="79"/>
    </location>
</feature>
<dbReference type="RefSeq" id="XP_003683662.1">
    <property type="nucleotide sequence ID" value="XM_003683614.1"/>
</dbReference>
<feature type="region of interest" description="Disordered" evidence="6">
    <location>
        <begin position="34"/>
        <end position="171"/>
    </location>
</feature>
<feature type="compositionally biased region" description="Basic and acidic residues" evidence="6">
    <location>
        <begin position="123"/>
        <end position="136"/>
    </location>
</feature>
<organism evidence="7 8">
    <name type="scientific">Tetrapisispora phaffii (strain ATCC 24235 / CBS 4417 / NBRC 1672 / NRRL Y-8282 / UCD 70-5)</name>
    <name type="common">Yeast</name>
    <name type="synonym">Fabospora phaffii</name>
    <dbReference type="NCBI Taxonomy" id="1071381"/>
    <lineage>
        <taxon>Eukaryota</taxon>
        <taxon>Fungi</taxon>
        <taxon>Dikarya</taxon>
        <taxon>Ascomycota</taxon>
        <taxon>Saccharomycotina</taxon>
        <taxon>Saccharomycetes</taxon>
        <taxon>Saccharomycetales</taxon>
        <taxon>Saccharomycetaceae</taxon>
        <taxon>Tetrapisispora</taxon>
    </lineage>
</organism>
<evidence type="ECO:0000313" key="8">
    <source>
        <dbReference type="Proteomes" id="UP000005666"/>
    </source>
</evidence>
<dbReference type="HOGENOM" id="CLU_100667_0_0_1"/>
<dbReference type="GeneID" id="11532257"/>
<comment type="similarity">
    <text evidence="2">Belongs to the CWC15 family.</text>
</comment>
<dbReference type="GO" id="GO:0071013">
    <property type="term" value="C:catalytic step 2 spliceosome"/>
    <property type="evidence" value="ECO:0007669"/>
    <property type="project" value="TreeGrafter"/>
</dbReference>
<dbReference type="GO" id="GO:0000974">
    <property type="term" value="C:Prp19 complex"/>
    <property type="evidence" value="ECO:0007669"/>
    <property type="project" value="EnsemblFungi"/>
</dbReference>
<dbReference type="eggNOG" id="KOG3228">
    <property type="taxonomic scope" value="Eukaryota"/>
</dbReference>
<name>G8BMV0_TETPH</name>
<gene>
    <name evidence="7" type="primary">TPHA0A01450</name>
    <name evidence="7" type="ordered locus">TPHA_0A01450</name>
</gene>
<evidence type="ECO:0000256" key="3">
    <source>
        <dbReference type="ARBA" id="ARBA00020693"/>
    </source>
</evidence>
<dbReference type="STRING" id="1071381.G8BMV0"/>
<dbReference type="EMBL" id="HE612856">
    <property type="protein sequence ID" value="CCE61228.1"/>
    <property type="molecule type" value="Genomic_DNA"/>
</dbReference>
<evidence type="ECO:0000256" key="6">
    <source>
        <dbReference type="SAM" id="MobiDB-lite"/>
    </source>
</evidence>
<keyword evidence="4" id="KW-0507">mRNA processing</keyword>
<dbReference type="OMA" id="KYREHGQ"/>
<dbReference type="PANTHER" id="PTHR12718">
    <property type="entry name" value="CELL CYCLE CONTROL PROTEIN CWF15"/>
    <property type="match status" value="1"/>
</dbReference>
<dbReference type="GO" id="GO:0045292">
    <property type="term" value="P:mRNA cis splicing, via spliceosome"/>
    <property type="evidence" value="ECO:0007669"/>
    <property type="project" value="TreeGrafter"/>
</dbReference>
<reference evidence="7 8" key="1">
    <citation type="journal article" date="2011" name="Proc. Natl. Acad. Sci. U.S.A.">
        <title>Evolutionary erosion of yeast sex chromosomes by mating-type switching accidents.</title>
        <authorList>
            <person name="Gordon J.L."/>
            <person name="Armisen D."/>
            <person name="Proux-Wera E."/>
            <person name="Oheigeartaigh S.S."/>
            <person name="Byrne K.P."/>
            <person name="Wolfe K.H."/>
        </authorList>
    </citation>
    <scope>NUCLEOTIDE SEQUENCE [LARGE SCALE GENOMIC DNA]</scope>
    <source>
        <strain evidence="8">ATCC 24235 / CBS 4417 / NBRC 1672 / NRRL Y-8282 / UCD 70-5</strain>
    </source>
</reference>
<dbReference type="Proteomes" id="UP000005666">
    <property type="component" value="Chromosome 1"/>
</dbReference>